<dbReference type="PANTHER" id="PTHR42678">
    <property type="entry name" value="AMIDASE"/>
    <property type="match status" value="1"/>
</dbReference>
<dbReference type="Gene3D" id="3.90.1300.10">
    <property type="entry name" value="Amidase signature (AS) domain"/>
    <property type="match status" value="1"/>
</dbReference>
<dbReference type="InterPro" id="IPR023631">
    <property type="entry name" value="Amidase_dom"/>
</dbReference>
<proteinExistence type="predicted"/>
<gene>
    <name evidence="2" type="ORF">N8I77_006988</name>
</gene>
<keyword evidence="3" id="KW-1185">Reference proteome</keyword>
<comment type="caution">
    <text evidence="2">The sequence shown here is derived from an EMBL/GenBank/DDBJ whole genome shotgun (WGS) entry which is preliminary data.</text>
</comment>
<organism evidence="2 3">
    <name type="scientific">Phomopsis amygdali</name>
    <name type="common">Fusicoccum amygdali</name>
    <dbReference type="NCBI Taxonomy" id="1214568"/>
    <lineage>
        <taxon>Eukaryota</taxon>
        <taxon>Fungi</taxon>
        <taxon>Dikarya</taxon>
        <taxon>Ascomycota</taxon>
        <taxon>Pezizomycotina</taxon>
        <taxon>Sordariomycetes</taxon>
        <taxon>Sordariomycetidae</taxon>
        <taxon>Diaporthales</taxon>
        <taxon>Diaporthaceae</taxon>
        <taxon>Diaporthe</taxon>
    </lineage>
</organism>
<evidence type="ECO:0000259" key="1">
    <source>
        <dbReference type="Pfam" id="PF01425"/>
    </source>
</evidence>
<dbReference type="NCBIfam" id="NF005127">
    <property type="entry name" value="PRK06565.1"/>
    <property type="match status" value="1"/>
</dbReference>
<dbReference type="EMBL" id="JAUJFL010000004">
    <property type="protein sequence ID" value="KAK2604027.1"/>
    <property type="molecule type" value="Genomic_DNA"/>
</dbReference>
<dbReference type="Proteomes" id="UP001265746">
    <property type="component" value="Unassembled WGS sequence"/>
</dbReference>
<evidence type="ECO:0000313" key="2">
    <source>
        <dbReference type="EMBL" id="KAK2604027.1"/>
    </source>
</evidence>
<dbReference type="PANTHER" id="PTHR42678:SF11">
    <property type="entry name" value="AMIDASE FAMILY PROTEIN"/>
    <property type="match status" value="1"/>
</dbReference>
<dbReference type="SUPFAM" id="SSF75304">
    <property type="entry name" value="Amidase signature (AS) enzymes"/>
    <property type="match status" value="1"/>
</dbReference>
<dbReference type="InterPro" id="IPR036928">
    <property type="entry name" value="AS_sf"/>
</dbReference>
<feature type="domain" description="Amidase" evidence="1">
    <location>
        <begin position="30"/>
        <end position="536"/>
    </location>
</feature>
<dbReference type="Pfam" id="PF01425">
    <property type="entry name" value="Amidase"/>
    <property type="match status" value="1"/>
</dbReference>
<accession>A0AAD9W2Y9</accession>
<name>A0AAD9W2Y9_PHOAM</name>
<evidence type="ECO:0000313" key="3">
    <source>
        <dbReference type="Proteomes" id="UP001265746"/>
    </source>
</evidence>
<dbReference type="AlphaFoldDB" id="A0AAD9W2Y9"/>
<protein>
    <recommendedName>
        <fullName evidence="1">Amidase domain-containing protein</fullName>
    </recommendedName>
</protein>
<sequence length="684" mass="74878">MATSAKLNLVEASIADLQKALTMRALSSVELVSLYLRRIGRYDCRGPRLNSVVVLNPHVFEEAQASDDYRALGNKPRPLEGIPFTVKDSFRVKGLTVAAGSPAFADLISSSDATIVALLRAAGGIVLGKTNMPPMADGGSQRGLYGRSESPYNPTYMSTAYASGSSNGCGVATAANLASFGFAGESVSSGRSPASNNALVAYTSSRSMIPIRGQWPLYPTCDLVVPHTKSMGDLFDVLNVVVADDPNGVEQDFWRSQEWLRLPLASHIRPKDYHALANPDALRGKRVAVPRCFIGEPNIAPLHECSAGVRSLWDRARSDLESLGATIVETDFPLLEKYSRQDFPGQSVNVPGLTKEWATLERCHLIAFSWDEFLRTNGDEKYPSLIAADPSKIHPHVAPMDDPTQFTETQNHVRYEDMFEVVRRRRGGLTDLPGCREALLALETMRQKDFEGWMDEHDYHAVVFPTHGDVALADADENYDSMLHALRDGVKYANGGRALKHLGIPCITVPMGTLEQKRMPVGISFCGRAYQDSDLLAYAFAYESLTQRRDSPPLAPPLPSDEISLIQPDSSTPFTVKPVLKVESIEVAKEDAGSDYECRLVTASGTLTSSSTAPIELSLDIFTNGDVSCPVTWEGSRWTWSGRLSQPKIAERYPTLTTVPRDQFMLMFIGKAGNNRATGLMHLV</sequence>
<reference evidence="2" key="1">
    <citation type="submission" date="2023-06" db="EMBL/GenBank/DDBJ databases">
        <authorList>
            <person name="Noh H."/>
        </authorList>
    </citation>
    <scope>NUCLEOTIDE SEQUENCE</scope>
    <source>
        <strain evidence="2">DUCC20226</strain>
    </source>
</reference>